<name>A0ABP9QLM8_9RHOO</name>
<feature type="transmembrane region" description="Helical" evidence="1">
    <location>
        <begin position="93"/>
        <end position="111"/>
    </location>
</feature>
<sequence>MTDQLVINELLMSGFLLPWLHFLAIGALAMVLFGEWVTLRGRIEGPRLAVLLRMDFAYMLLAGLVLATGAARAMLGDKPGAYYVGNPVFHAKLGLFVLIGLISIVPTLSFFRWRKAGGADEVAVAQTRRWVTAELLLLPLLPLCGAVLARGW</sequence>
<dbReference type="EMBL" id="BAABLD010000008">
    <property type="protein sequence ID" value="GAA5163937.1"/>
    <property type="molecule type" value="Genomic_DNA"/>
</dbReference>
<dbReference type="InterPro" id="IPR018706">
    <property type="entry name" value="DUF2214_membrane"/>
</dbReference>
<organism evidence="2 3">
    <name type="scientific">Viridibacterium curvum</name>
    <dbReference type="NCBI Taxonomy" id="1101404"/>
    <lineage>
        <taxon>Bacteria</taxon>
        <taxon>Pseudomonadati</taxon>
        <taxon>Pseudomonadota</taxon>
        <taxon>Betaproteobacteria</taxon>
        <taxon>Rhodocyclales</taxon>
        <taxon>Rhodocyclaceae</taxon>
        <taxon>Viridibacterium</taxon>
    </lineage>
</organism>
<gene>
    <name evidence="2" type="ORF">GCM10025770_16940</name>
</gene>
<keyword evidence="1" id="KW-0472">Membrane</keyword>
<feature type="transmembrane region" description="Helical" evidence="1">
    <location>
        <begin position="20"/>
        <end position="39"/>
    </location>
</feature>
<evidence type="ECO:0000256" key="1">
    <source>
        <dbReference type="SAM" id="Phobius"/>
    </source>
</evidence>
<feature type="transmembrane region" description="Helical" evidence="1">
    <location>
        <begin position="131"/>
        <end position="149"/>
    </location>
</feature>
<feature type="transmembrane region" description="Helical" evidence="1">
    <location>
        <begin position="51"/>
        <end position="73"/>
    </location>
</feature>
<keyword evidence="3" id="KW-1185">Reference proteome</keyword>
<keyword evidence="1" id="KW-1133">Transmembrane helix</keyword>
<accession>A0ABP9QLM8</accession>
<dbReference type="Proteomes" id="UP001500547">
    <property type="component" value="Unassembled WGS sequence"/>
</dbReference>
<dbReference type="Pfam" id="PF09980">
    <property type="entry name" value="DUF2214"/>
    <property type="match status" value="1"/>
</dbReference>
<protein>
    <submittedName>
        <fullName evidence="2">DUF2214 family protein</fullName>
    </submittedName>
</protein>
<keyword evidence="1" id="KW-0812">Transmembrane</keyword>
<evidence type="ECO:0000313" key="3">
    <source>
        <dbReference type="Proteomes" id="UP001500547"/>
    </source>
</evidence>
<reference evidence="3" key="1">
    <citation type="journal article" date="2019" name="Int. J. Syst. Evol. Microbiol.">
        <title>The Global Catalogue of Microorganisms (GCM) 10K type strain sequencing project: providing services to taxonomists for standard genome sequencing and annotation.</title>
        <authorList>
            <consortium name="The Broad Institute Genomics Platform"/>
            <consortium name="The Broad Institute Genome Sequencing Center for Infectious Disease"/>
            <person name="Wu L."/>
            <person name="Ma J."/>
        </authorList>
    </citation>
    <scope>NUCLEOTIDE SEQUENCE [LARGE SCALE GENOMIC DNA]</scope>
    <source>
        <strain evidence="3">JCM 18715</strain>
    </source>
</reference>
<evidence type="ECO:0000313" key="2">
    <source>
        <dbReference type="EMBL" id="GAA5163937.1"/>
    </source>
</evidence>
<proteinExistence type="predicted"/>
<comment type="caution">
    <text evidence="2">The sequence shown here is derived from an EMBL/GenBank/DDBJ whole genome shotgun (WGS) entry which is preliminary data.</text>
</comment>